<dbReference type="EMBL" id="BPLR01019229">
    <property type="protein sequence ID" value="GIZ05172.1"/>
    <property type="molecule type" value="Genomic_DNA"/>
</dbReference>
<keyword evidence="3" id="KW-1185">Reference proteome</keyword>
<dbReference type="Proteomes" id="UP001054945">
    <property type="component" value="Unassembled WGS sequence"/>
</dbReference>
<feature type="compositionally biased region" description="Pro residues" evidence="1">
    <location>
        <begin position="1"/>
        <end position="11"/>
    </location>
</feature>
<evidence type="ECO:0000256" key="1">
    <source>
        <dbReference type="SAM" id="MobiDB-lite"/>
    </source>
</evidence>
<proteinExistence type="predicted"/>
<sequence length="80" mass="8749">MCYPVPGPFQTPFPGTDATGEPDYDEGLFTPFEEGLRWGFGVFVWEARLDLGSGRLVVIFGKGNMGIEGFGEVSEVNEDL</sequence>
<evidence type="ECO:0000313" key="3">
    <source>
        <dbReference type="Proteomes" id="UP001054945"/>
    </source>
</evidence>
<comment type="caution">
    <text evidence="2">The sequence shown here is derived from an EMBL/GenBank/DDBJ whole genome shotgun (WGS) entry which is preliminary data.</text>
</comment>
<protein>
    <submittedName>
        <fullName evidence="2">Uncharacterized protein</fullName>
    </submittedName>
</protein>
<reference evidence="2 3" key="1">
    <citation type="submission" date="2021-06" db="EMBL/GenBank/DDBJ databases">
        <title>Caerostris extrusa draft genome.</title>
        <authorList>
            <person name="Kono N."/>
            <person name="Arakawa K."/>
        </authorList>
    </citation>
    <scope>NUCLEOTIDE SEQUENCE [LARGE SCALE GENOMIC DNA]</scope>
</reference>
<organism evidence="2 3">
    <name type="scientific">Caerostris extrusa</name>
    <name type="common">Bark spider</name>
    <name type="synonym">Caerostris bankana</name>
    <dbReference type="NCBI Taxonomy" id="172846"/>
    <lineage>
        <taxon>Eukaryota</taxon>
        <taxon>Metazoa</taxon>
        <taxon>Ecdysozoa</taxon>
        <taxon>Arthropoda</taxon>
        <taxon>Chelicerata</taxon>
        <taxon>Arachnida</taxon>
        <taxon>Araneae</taxon>
        <taxon>Araneomorphae</taxon>
        <taxon>Entelegynae</taxon>
        <taxon>Araneoidea</taxon>
        <taxon>Araneidae</taxon>
        <taxon>Caerostris</taxon>
    </lineage>
</organism>
<dbReference type="AlphaFoldDB" id="A0AAV4YDA2"/>
<feature type="region of interest" description="Disordered" evidence="1">
    <location>
        <begin position="1"/>
        <end position="25"/>
    </location>
</feature>
<name>A0AAV4YDA2_CAEEX</name>
<accession>A0AAV4YDA2</accession>
<evidence type="ECO:0000313" key="2">
    <source>
        <dbReference type="EMBL" id="GIZ05172.1"/>
    </source>
</evidence>
<gene>
    <name evidence="2" type="ORF">CEXT_120161</name>
</gene>